<reference evidence="2 3" key="1">
    <citation type="submission" date="2024-02" db="EMBL/GenBank/DDBJ databases">
        <authorList>
            <consortium name="ELIXIR-Norway"/>
            <consortium name="Elixir Norway"/>
        </authorList>
    </citation>
    <scope>NUCLEOTIDE SEQUENCE [LARGE SCALE GENOMIC DNA]</scope>
</reference>
<organism evidence="2 3">
    <name type="scientific">Sphagnum jensenii</name>
    <dbReference type="NCBI Taxonomy" id="128206"/>
    <lineage>
        <taxon>Eukaryota</taxon>
        <taxon>Viridiplantae</taxon>
        <taxon>Streptophyta</taxon>
        <taxon>Embryophyta</taxon>
        <taxon>Bryophyta</taxon>
        <taxon>Sphagnophytina</taxon>
        <taxon>Sphagnopsida</taxon>
        <taxon>Sphagnales</taxon>
        <taxon>Sphagnaceae</taxon>
        <taxon>Sphagnum</taxon>
    </lineage>
</organism>
<proteinExistence type="predicted"/>
<dbReference type="Proteomes" id="UP001497444">
    <property type="component" value="Chromosome 2"/>
</dbReference>
<dbReference type="Pfam" id="PF14645">
    <property type="entry name" value="Chibby"/>
    <property type="match status" value="1"/>
</dbReference>
<keyword evidence="3" id="KW-1185">Reference proteome</keyword>
<dbReference type="InterPro" id="IPR028118">
    <property type="entry name" value="Chibby_fam"/>
</dbReference>
<feature type="coiled-coil region" evidence="1">
    <location>
        <begin position="61"/>
        <end position="88"/>
    </location>
</feature>
<protein>
    <submittedName>
        <fullName evidence="2">Uncharacterized protein</fullName>
    </submittedName>
</protein>
<evidence type="ECO:0000313" key="3">
    <source>
        <dbReference type="Proteomes" id="UP001497444"/>
    </source>
</evidence>
<gene>
    <name evidence="2" type="ORF">CSSPJE1EN1_LOCUS14967</name>
</gene>
<dbReference type="EMBL" id="OZ020097">
    <property type="protein sequence ID" value="CAK9269489.1"/>
    <property type="molecule type" value="Genomic_DNA"/>
</dbReference>
<name>A0ABP0WSW9_9BRYO</name>
<sequence>MGIFSKKRLPRSEAAMVVASDLGPISLQLDNHRLTFDDCEWTPEFDTQEVTGEEGCLGQEVAQLRKDKRRMKKDLDKFAMQAQEMKELKERWNLLDFKYQLLLDMWTMRALDNKQDEDVELPQHKSHKKQSI</sequence>
<keyword evidence="1" id="KW-0175">Coiled coil</keyword>
<accession>A0ABP0WSW9</accession>
<evidence type="ECO:0000313" key="2">
    <source>
        <dbReference type="EMBL" id="CAK9269489.1"/>
    </source>
</evidence>
<evidence type="ECO:0000256" key="1">
    <source>
        <dbReference type="SAM" id="Coils"/>
    </source>
</evidence>